<evidence type="ECO:0000256" key="1">
    <source>
        <dbReference type="ARBA" id="ARBA00022441"/>
    </source>
</evidence>
<gene>
    <name evidence="3" type="ordered locus">MROS_1234</name>
</gene>
<evidence type="ECO:0000256" key="2">
    <source>
        <dbReference type="ARBA" id="ARBA00022737"/>
    </source>
</evidence>
<dbReference type="RefSeq" id="WP_014855906.1">
    <property type="nucleotide sequence ID" value="NC_018178.1"/>
</dbReference>
<dbReference type="AlphaFoldDB" id="I7A3L3"/>
<proteinExistence type="predicted"/>
<keyword evidence="1" id="KW-0880">Kelch repeat</keyword>
<evidence type="ECO:0000313" key="3">
    <source>
        <dbReference type="EMBL" id="AFN74471.1"/>
    </source>
</evidence>
<dbReference type="InterPro" id="IPR015915">
    <property type="entry name" value="Kelch-typ_b-propeller"/>
</dbReference>
<dbReference type="OrthoDB" id="175993at2"/>
<dbReference type="EMBL" id="CP003557">
    <property type="protein sequence ID" value="AFN74471.1"/>
    <property type="molecule type" value="Genomic_DNA"/>
</dbReference>
<dbReference type="SUPFAM" id="SSF117281">
    <property type="entry name" value="Kelch motif"/>
    <property type="match status" value="1"/>
</dbReference>
<dbReference type="InterPro" id="IPR051746">
    <property type="entry name" value="Kelch_domain_containing_8"/>
</dbReference>
<dbReference type="PANTHER" id="PTHR46260:SF3">
    <property type="entry name" value="RING-TYPE DOMAIN-CONTAINING PROTEIN"/>
    <property type="match status" value="1"/>
</dbReference>
<dbReference type="eggNOG" id="COG1361">
    <property type="taxonomic scope" value="Bacteria"/>
</dbReference>
<dbReference type="KEGG" id="mro:MROS_1234"/>
<keyword evidence="4" id="KW-1185">Reference proteome</keyword>
<organism evidence="3 4">
    <name type="scientific">Melioribacter roseus (strain DSM 23840 / JCM 17771 / VKM B-2668 / P3M-2)</name>
    <dbReference type="NCBI Taxonomy" id="1191523"/>
    <lineage>
        <taxon>Bacteria</taxon>
        <taxon>Pseudomonadati</taxon>
        <taxon>Ignavibacteriota</taxon>
        <taxon>Ignavibacteria</taxon>
        <taxon>Ignavibacteriales</taxon>
        <taxon>Melioribacteraceae</taxon>
        <taxon>Melioribacter</taxon>
    </lineage>
</organism>
<dbReference type="HOGENOM" id="CLU_697869_0_0_10"/>
<sequence>MKKLILILILLTQPLFSQYYQWQIIPGHNMPYPVSGGQVVFDTTSKNNQYFYLLGGRDASNQPVDWIQEYDVINGQWKIAGNLDQPRSEFVADIWGNSIFYFGGVTDTSLLKNNIGAWNFKSYPSEPEIYDTSLIFARRYSTGHIKNDELYIIGGNPVPGIDAEMPYIVGYDLKNKEINFTYGTISANLPEQQMTVLYNKYIYIFGGILHGALNQINRLDLENKEFVKLDNVLQTPRAGGVAIYNSFLKKALIIGGYNESEPALSKVEAVEFLSGGSILISQFASLRIPRRYPMAVNYYGTILVFGGIDPQGNIVPQIEKLVNSPTTLNQDDDVLPYQNTLHQNYPNPFNPETKITFELAKSSYISLDIYSPTGELLINLKKGELNAGRHNLIWSGVDRYGNKVGSGIYLLRLAGEDFQLSRKIVLMK</sequence>
<accession>I7A3L3</accession>
<dbReference type="Gene3D" id="2.120.10.80">
    <property type="entry name" value="Kelch-type beta propeller"/>
    <property type="match status" value="2"/>
</dbReference>
<dbReference type="PANTHER" id="PTHR46260">
    <property type="entry name" value="RING-TYPE DOMAIN-CONTAINING PROTEIN"/>
    <property type="match status" value="1"/>
</dbReference>
<dbReference type="InterPro" id="IPR026444">
    <property type="entry name" value="Secre_tail"/>
</dbReference>
<evidence type="ECO:0008006" key="5">
    <source>
        <dbReference type="Google" id="ProtNLM"/>
    </source>
</evidence>
<dbReference type="NCBIfam" id="TIGR04183">
    <property type="entry name" value="Por_Secre_tail"/>
    <property type="match status" value="1"/>
</dbReference>
<evidence type="ECO:0000313" key="4">
    <source>
        <dbReference type="Proteomes" id="UP000009011"/>
    </source>
</evidence>
<name>I7A3L3_MELRP</name>
<dbReference type="Gene3D" id="2.60.40.4070">
    <property type="match status" value="1"/>
</dbReference>
<keyword evidence="2" id="KW-0677">Repeat</keyword>
<dbReference type="Proteomes" id="UP000009011">
    <property type="component" value="Chromosome"/>
</dbReference>
<dbReference type="InterPro" id="IPR006652">
    <property type="entry name" value="Kelch_1"/>
</dbReference>
<dbReference type="Pfam" id="PF01344">
    <property type="entry name" value="Kelch_1"/>
    <property type="match status" value="1"/>
</dbReference>
<reference evidence="3 4" key="1">
    <citation type="journal article" date="2013" name="PLoS ONE">
        <title>Genomic analysis of Melioribacter roseus, facultatively anaerobic organotrophic bacterium representing a novel deep lineage within Bacteriodetes/Chlorobi group.</title>
        <authorList>
            <person name="Kadnikov V.V."/>
            <person name="Mardanov A.V."/>
            <person name="Podosokorskaya O.A."/>
            <person name="Gavrilov S.N."/>
            <person name="Kublanov I.V."/>
            <person name="Beletsky A.V."/>
            <person name="Bonch-Osmolovskaya E.A."/>
            <person name="Ravin N.V."/>
        </authorList>
    </citation>
    <scope>NUCLEOTIDE SEQUENCE [LARGE SCALE GENOMIC DNA]</scope>
    <source>
        <strain evidence="4">JCM 17771 / P3M-2</strain>
    </source>
</reference>
<protein>
    <recommendedName>
        <fullName evidence="5">Secretion system C-terminal sorting domain-containing protein</fullName>
    </recommendedName>
</protein>
<dbReference type="STRING" id="1191523.MROS_1234"/>